<keyword evidence="2" id="KW-1277">Toxin-antitoxin system</keyword>
<dbReference type="GO" id="GO:0016787">
    <property type="term" value="F:hydrolase activity"/>
    <property type="evidence" value="ECO:0007669"/>
    <property type="project" value="UniProtKB-KW"/>
</dbReference>
<dbReference type="GO" id="GO:0006402">
    <property type="term" value="P:mRNA catabolic process"/>
    <property type="evidence" value="ECO:0007669"/>
    <property type="project" value="TreeGrafter"/>
</dbReference>
<evidence type="ECO:0000313" key="5">
    <source>
        <dbReference type="Proteomes" id="UP000824074"/>
    </source>
</evidence>
<dbReference type="InterPro" id="IPR003477">
    <property type="entry name" value="PemK-like"/>
</dbReference>
<keyword evidence="3" id="KW-0255">Endonuclease</keyword>
<gene>
    <name evidence="4" type="ORF">IAB68_01285</name>
</gene>
<dbReference type="PIRSF" id="PIRSF033490">
    <property type="entry name" value="MazF"/>
    <property type="match status" value="1"/>
</dbReference>
<protein>
    <recommendedName>
        <fullName evidence="3">mRNA interferase</fullName>
        <ecNumber evidence="3">3.1.-.-</ecNumber>
    </recommendedName>
</protein>
<accession>A0A9D1INM3</accession>
<reference evidence="4" key="1">
    <citation type="submission" date="2020-10" db="EMBL/GenBank/DDBJ databases">
        <authorList>
            <person name="Gilroy R."/>
        </authorList>
    </citation>
    <scope>NUCLEOTIDE SEQUENCE</scope>
    <source>
        <strain evidence="4">CHK193-30670</strain>
    </source>
</reference>
<keyword evidence="3" id="KW-0540">Nuclease</keyword>
<comment type="function">
    <text evidence="3">Toxic component of a type II toxin-antitoxin (TA) system.</text>
</comment>
<dbReference type="GO" id="GO:0016075">
    <property type="term" value="P:rRNA catabolic process"/>
    <property type="evidence" value="ECO:0007669"/>
    <property type="project" value="TreeGrafter"/>
</dbReference>
<proteinExistence type="inferred from homology"/>
<dbReference type="Proteomes" id="UP000824074">
    <property type="component" value="Unassembled WGS sequence"/>
</dbReference>
<dbReference type="EMBL" id="DVMT01000015">
    <property type="protein sequence ID" value="HIU39921.1"/>
    <property type="molecule type" value="Genomic_DNA"/>
</dbReference>
<dbReference type="EC" id="3.1.-.-" evidence="3"/>
<evidence type="ECO:0000256" key="3">
    <source>
        <dbReference type="PIRNR" id="PIRNR033490"/>
    </source>
</evidence>
<dbReference type="PANTHER" id="PTHR33988">
    <property type="entry name" value="ENDORIBONUCLEASE MAZF-RELATED"/>
    <property type="match status" value="1"/>
</dbReference>
<dbReference type="InterPro" id="IPR011067">
    <property type="entry name" value="Plasmid_toxin/cell-grow_inhib"/>
</dbReference>
<dbReference type="PANTHER" id="PTHR33988:SF3">
    <property type="entry name" value="ENDORIBONUCLEASE TOXIN CHPB-RELATED"/>
    <property type="match status" value="1"/>
</dbReference>
<dbReference type="GO" id="GO:0004521">
    <property type="term" value="F:RNA endonuclease activity"/>
    <property type="evidence" value="ECO:0007669"/>
    <property type="project" value="TreeGrafter"/>
</dbReference>
<evidence type="ECO:0000256" key="1">
    <source>
        <dbReference type="ARBA" id="ARBA00007521"/>
    </source>
</evidence>
<evidence type="ECO:0000256" key="2">
    <source>
        <dbReference type="ARBA" id="ARBA00022649"/>
    </source>
</evidence>
<organism evidence="4 5">
    <name type="scientific">Candidatus Aphodocola excrementigallinarum</name>
    <dbReference type="NCBI Taxonomy" id="2840670"/>
    <lineage>
        <taxon>Bacteria</taxon>
        <taxon>Bacillati</taxon>
        <taxon>Bacillota</taxon>
        <taxon>Bacilli</taxon>
        <taxon>Candidatus Aphodocola</taxon>
    </lineage>
</organism>
<name>A0A9D1INM3_9FIRM</name>
<comment type="caution">
    <text evidence="4">The sequence shown here is derived from an EMBL/GenBank/DDBJ whole genome shotgun (WGS) entry which is preliminary data.</text>
</comment>
<dbReference type="Gene3D" id="2.30.30.110">
    <property type="match status" value="1"/>
</dbReference>
<dbReference type="SUPFAM" id="SSF50118">
    <property type="entry name" value="Cell growth inhibitor/plasmid maintenance toxic component"/>
    <property type="match status" value="1"/>
</dbReference>
<keyword evidence="3" id="KW-0378">Hydrolase</keyword>
<sequence length="113" mass="13107">MVVKYTPKQKDIVYVDFNPTKGHEQKGYRPAVVISTDTFNKFTKMVIVCPITSNTKEFPTHYLLKETKQVTGSVLCEHIRSIDYEDRKVKFVEKMTDNDFSYVMSLLEACLSE</sequence>
<dbReference type="GO" id="GO:0003677">
    <property type="term" value="F:DNA binding"/>
    <property type="evidence" value="ECO:0007669"/>
    <property type="project" value="InterPro"/>
</dbReference>
<evidence type="ECO:0000313" key="4">
    <source>
        <dbReference type="EMBL" id="HIU39921.1"/>
    </source>
</evidence>
<comment type="similarity">
    <text evidence="1 3">Belongs to the PemK/MazF family.</text>
</comment>
<dbReference type="AlphaFoldDB" id="A0A9D1INM3"/>
<dbReference type="Pfam" id="PF02452">
    <property type="entry name" value="PemK_toxin"/>
    <property type="match status" value="1"/>
</dbReference>
<reference evidence="4" key="2">
    <citation type="journal article" date="2021" name="PeerJ">
        <title>Extensive microbial diversity within the chicken gut microbiome revealed by metagenomics and culture.</title>
        <authorList>
            <person name="Gilroy R."/>
            <person name="Ravi A."/>
            <person name="Getino M."/>
            <person name="Pursley I."/>
            <person name="Horton D.L."/>
            <person name="Alikhan N.F."/>
            <person name="Baker D."/>
            <person name="Gharbi K."/>
            <person name="Hall N."/>
            <person name="Watson M."/>
            <person name="Adriaenssens E.M."/>
            <person name="Foster-Nyarko E."/>
            <person name="Jarju S."/>
            <person name="Secka A."/>
            <person name="Antonio M."/>
            <person name="Oren A."/>
            <person name="Chaudhuri R.R."/>
            <person name="La Ragione R."/>
            <person name="Hildebrand F."/>
            <person name="Pallen M.J."/>
        </authorList>
    </citation>
    <scope>NUCLEOTIDE SEQUENCE</scope>
    <source>
        <strain evidence="4">CHK193-30670</strain>
    </source>
</reference>